<protein>
    <recommendedName>
        <fullName evidence="3">Ribosomal protein S14</fullName>
    </recommendedName>
</protein>
<name>A0AAV4XJ47_CAEEX</name>
<accession>A0AAV4XJ47</accession>
<gene>
    <name evidence="1" type="ORF">CEXT_157511</name>
</gene>
<dbReference type="Proteomes" id="UP001054945">
    <property type="component" value="Unassembled WGS sequence"/>
</dbReference>
<evidence type="ECO:0000313" key="1">
    <source>
        <dbReference type="EMBL" id="GIY93798.1"/>
    </source>
</evidence>
<organism evidence="1 2">
    <name type="scientific">Caerostris extrusa</name>
    <name type="common">Bark spider</name>
    <name type="synonym">Caerostris bankana</name>
    <dbReference type="NCBI Taxonomy" id="172846"/>
    <lineage>
        <taxon>Eukaryota</taxon>
        <taxon>Metazoa</taxon>
        <taxon>Ecdysozoa</taxon>
        <taxon>Arthropoda</taxon>
        <taxon>Chelicerata</taxon>
        <taxon>Arachnida</taxon>
        <taxon>Araneae</taxon>
        <taxon>Araneomorphae</taxon>
        <taxon>Entelegynae</taxon>
        <taxon>Araneoidea</taxon>
        <taxon>Araneidae</taxon>
        <taxon>Caerostris</taxon>
    </lineage>
</organism>
<evidence type="ECO:0000313" key="2">
    <source>
        <dbReference type="Proteomes" id="UP001054945"/>
    </source>
</evidence>
<reference evidence="1 2" key="1">
    <citation type="submission" date="2021-06" db="EMBL/GenBank/DDBJ databases">
        <title>Caerostris extrusa draft genome.</title>
        <authorList>
            <person name="Kono N."/>
            <person name="Arakawa K."/>
        </authorList>
    </citation>
    <scope>NUCLEOTIDE SEQUENCE [LARGE SCALE GENOMIC DNA]</scope>
</reference>
<proteinExistence type="predicted"/>
<evidence type="ECO:0008006" key="3">
    <source>
        <dbReference type="Google" id="ProtNLM"/>
    </source>
</evidence>
<dbReference type="AlphaFoldDB" id="A0AAV4XJ47"/>
<dbReference type="EMBL" id="BPLR01017708">
    <property type="protein sequence ID" value="GIY93798.1"/>
    <property type="molecule type" value="Genomic_DNA"/>
</dbReference>
<sequence>MQKLFLSSRLKELDKLRLGANPRFSNPLKCAQKNNFKSYSCQVDSRNWINYASEQILNFPIRSSEHRRTTLIQKPFLSSRLKELGKLRLGANLRFPIRSS</sequence>
<comment type="caution">
    <text evidence="1">The sequence shown here is derived from an EMBL/GenBank/DDBJ whole genome shotgun (WGS) entry which is preliminary data.</text>
</comment>
<keyword evidence="2" id="KW-1185">Reference proteome</keyword>